<proteinExistence type="predicted"/>
<evidence type="ECO:0000313" key="3">
    <source>
        <dbReference type="Proteomes" id="UP000323242"/>
    </source>
</evidence>
<sequence length="133" mass="15149">MSPVHDERTRIKAAMDRIIGGQPENSNGALTIVALAAEAGVPRNALTQRHVDLKNLFYEKVRSLGEIPDSERRLRREVSRLKRLRKDDAEEIRQLRADNEALIGALHLAQLENEEFRQQLAEARGKVHVIARR</sequence>
<name>A0A5D4JLB6_9ACTN</name>
<feature type="coiled-coil region" evidence="1">
    <location>
        <begin position="78"/>
        <end position="126"/>
    </location>
</feature>
<dbReference type="Proteomes" id="UP000323242">
    <property type="component" value="Unassembled WGS sequence"/>
</dbReference>
<reference evidence="2 3" key="1">
    <citation type="submission" date="2019-08" db="EMBL/GenBank/DDBJ databases">
        <title>Draft genome for granaticin producer strain Streptomyces parvus C05.</title>
        <authorList>
            <person name="Gonzalez-Pimentel J.L."/>
        </authorList>
    </citation>
    <scope>NUCLEOTIDE SEQUENCE [LARGE SCALE GENOMIC DNA]</scope>
    <source>
        <strain evidence="2 3">C05</strain>
    </source>
</reference>
<protein>
    <submittedName>
        <fullName evidence="2">Uncharacterized protein</fullName>
    </submittedName>
</protein>
<comment type="caution">
    <text evidence="2">The sequence shown here is derived from an EMBL/GenBank/DDBJ whole genome shotgun (WGS) entry which is preliminary data.</text>
</comment>
<dbReference type="EMBL" id="VSZQ01000030">
    <property type="protein sequence ID" value="TYR65139.1"/>
    <property type="molecule type" value="Genomic_DNA"/>
</dbReference>
<evidence type="ECO:0000313" key="2">
    <source>
        <dbReference type="EMBL" id="TYR65139.1"/>
    </source>
</evidence>
<keyword evidence="1" id="KW-0175">Coiled coil</keyword>
<organism evidence="2 3">
    <name type="scientific">Streptomyces parvus</name>
    <dbReference type="NCBI Taxonomy" id="66428"/>
    <lineage>
        <taxon>Bacteria</taxon>
        <taxon>Bacillati</taxon>
        <taxon>Actinomycetota</taxon>
        <taxon>Actinomycetes</taxon>
        <taxon>Kitasatosporales</taxon>
        <taxon>Streptomycetaceae</taxon>
        <taxon>Streptomyces</taxon>
    </lineage>
</organism>
<keyword evidence="3" id="KW-1185">Reference proteome</keyword>
<accession>A0A5D4JLB6</accession>
<evidence type="ECO:0000256" key="1">
    <source>
        <dbReference type="SAM" id="Coils"/>
    </source>
</evidence>
<dbReference type="AlphaFoldDB" id="A0A5D4JLB6"/>
<gene>
    <name evidence="2" type="ORF">FY004_07740</name>
</gene>